<name>A0A0A8Z009_ARUDO</name>
<keyword evidence="1" id="KW-0732">Signal</keyword>
<feature type="signal peptide" evidence="1">
    <location>
        <begin position="1"/>
        <end position="30"/>
    </location>
</feature>
<accession>A0A0A8Z009</accession>
<dbReference type="EMBL" id="GBRH01265784">
    <property type="protein sequence ID" value="JAD32111.1"/>
    <property type="molecule type" value="Transcribed_RNA"/>
</dbReference>
<sequence>MARLGEHPLLAAILRWLAALLLLTCRRMEAVAPCGRRRDGVVAGLDRSPAHRG</sequence>
<protein>
    <submittedName>
        <fullName evidence="2">Uncharacterized protein</fullName>
    </submittedName>
</protein>
<dbReference type="AlphaFoldDB" id="A0A0A8Z009"/>
<proteinExistence type="predicted"/>
<feature type="chain" id="PRO_5002061986" evidence="1">
    <location>
        <begin position="31"/>
        <end position="53"/>
    </location>
</feature>
<evidence type="ECO:0000313" key="2">
    <source>
        <dbReference type="EMBL" id="JAD32111.1"/>
    </source>
</evidence>
<evidence type="ECO:0000256" key="1">
    <source>
        <dbReference type="SAM" id="SignalP"/>
    </source>
</evidence>
<organism evidence="2">
    <name type="scientific">Arundo donax</name>
    <name type="common">Giant reed</name>
    <name type="synonym">Donax arundinaceus</name>
    <dbReference type="NCBI Taxonomy" id="35708"/>
    <lineage>
        <taxon>Eukaryota</taxon>
        <taxon>Viridiplantae</taxon>
        <taxon>Streptophyta</taxon>
        <taxon>Embryophyta</taxon>
        <taxon>Tracheophyta</taxon>
        <taxon>Spermatophyta</taxon>
        <taxon>Magnoliopsida</taxon>
        <taxon>Liliopsida</taxon>
        <taxon>Poales</taxon>
        <taxon>Poaceae</taxon>
        <taxon>PACMAD clade</taxon>
        <taxon>Arundinoideae</taxon>
        <taxon>Arundineae</taxon>
        <taxon>Arundo</taxon>
    </lineage>
</organism>
<reference evidence="2" key="2">
    <citation type="journal article" date="2015" name="Data Brief">
        <title>Shoot transcriptome of the giant reed, Arundo donax.</title>
        <authorList>
            <person name="Barrero R.A."/>
            <person name="Guerrero F.D."/>
            <person name="Moolhuijzen P."/>
            <person name="Goolsby J.A."/>
            <person name="Tidwell J."/>
            <person name="Bellgard S.E."/>
            <person name="Bellgard M.I."/>
        </authorList>
    </citation>
    <scope>NUCLEOTIDE SEQUENCE</scope>
    <source>
        <tissue evidence="2">Shoot tissue taken approximately 20 cm above the soil surface</tissue>
    </source>
</reference>
<reference evidence="2" key="1">
    <citation type="submission" date="2014-09" db="EMBL/GenBank/DDBJ databases">
        <authorList>
            <person name="Magalhaes I.L.F."/>
            <person name="Oliveira U."/>
            <person name="Santos F.R."/>
            <person name="Vidigal T.H.D.A."/>
            <person name="Brescovit A.D."/>
            <person name="Santos A.J."/>
        </authorList>
    </citation>
    <scope>NUCLEOTIDE SEQUENCE</scope>
    <source>
        <tissue evidence="2">Shoot tissue taken approximately 20 cm above the soil surface</tissue>
    </source>
</reference>